<accession>A0A1Q2ZSU7</accession>
<proteinExistence type="predicted"/>
<comment type="caution">
    <text evidence="2">The sequence shown here is derived from an EMBL/GenBank/DDBJ whole genome shotgun (WGS) entry which is preliminary data.</text>
</comment>
<evidence type="ECO:0000313" key="3">
    <source>
        <dbReference type="Proteomes" id="UP000187013"/>
    </source>
</evidence>
<name>A0A1Q2ZSU7_ZYGRO</name>
<dbReference type="InterPro" id="IPR006083">
    <property type="entry name" value="PRK/URK"/>
</dbReference>
<dbReference type="Pfam" id="PF00485">
    <property type="entry name" value="PRK"/>
    <property type="match status" value="1"/>
</dbReference>
<dbReference type="OMA" id="EPICINI"/>
<dbReference type="SUPFAM" id="SSF52540">
    <property type="entry name" value="P-loop containing nucleoside triphosphate hydrolases"/>
    <property type="match status" value="1"/>
</dbReference>
<dbReference type="Proteomes" id="UP000187013">
    <property type="component" value="Unassembled WGS sequence"/>
</dbReference>
<sequence>MSPSIQQIVVSIGGGHATGVVETGEEIERSLKNLFPSTNVKIINLDKLDPNKPRQYNYKDYDFDQVYNEICGAGQKRSSIVGNVEPHMQDPVEIVLLCGCYALYDNRINEIVQLKIFLDSDGDKRLINLIHQNHITTREQLAELLAEYLDHLRLEMQKYIKPTRAQADLIIPSNFDTTARDIIVDGICKVVEAIKGNQSPPAISKISPLLLDFEAEAMDVEKERYYDLS</sequence>
<dbReference type="AlphaFoldDB" id="A0A1Q2ZSU7"/>
<dbReference type="eggNOG" id="KOG4203">
    <property type="taxonomic scope" value="Eukaryota"/>
</dbReference>
<dbReference type="EMBL" id="BDGX01000001">
    <property type="protein sequence ID" value="GAV46562.1"/>
    <property type="molecule type" value="Genomic_DNA"/>
</dbReference>
<dbReference type="InterPro" id="IPR027417">
    <property type="entry name" value="P-loop_NTPase"/>
</dbReference>
<feature type="domain" description="Phosphoribulokinase/uridine kinase" evidence="1">
    <location>
        <begin position="42"/>
        <end position="173"/>
    </location>
</feature>
<organism evidence="2 3">
    <name type="scientific">Zygosaccharomyces rouxii</name>
    <dbReference type="NCBI Taxonomy" id="4956"/>
    <lineage>
        <taxon>Eukaryota</taxon>
        <taxon>Fungi</taxon>
        <taxon>Dikarya</taxon>
        <taxon>Ascomycota</taxon>
        <taxon>Saccharomycotina</taxon>
        <taxon>Saccharomycetes</taxon>
        <taxon>Saccharomycetales</taxon>
        <taxon>Saccharomycetaceae</taxon>
        <taxon>Zygosaccharomyces</taxon>
    </lineage>
</organism>
<dbReference type="OrthoDB" id="738517at2759"/>
<evidence type="ECO:0000259" key="1">
    <source>
        <dbReference type="Pfam" id="PF00485"/>
    </source>
</evidence>
<evidence type="ECO:0000313" key="2">
    <source>
        <dbReference type="EMBL" id="GAV46562.1"/>
    </source>
</evidence>
<dbReference type="GO" id="GO:0005524">
    <property type="term" value="F:ATP binding"/>
    <property type="evidence" value="ECO:0007669"/>
    <property type="project" value="InterPro"/>
</dbReference>
<protein>
    <recommendedName>
        <fullName evidence="1">Phosphoribulokinase/uridine kinase domain-containing protein</fullName>
    </recommendedName>
</protein>
<dbReference type="Gene3D" id="3.40.50.300">
    <property type="entry name" value="P-loop containing nucleotide triphosphate hydrolases"/>
    <property type="match status" value="1"/>
</dbReference>
<dbReference type="GO" id="GO:0016301">
    <property type="term" value="F:kinase activity"/>
    <property type="evidence" value="ECO:0007669"/>
    <property type="project" value="InterPro"/>
</dbReference>
<reference evidence="2 3" key="1">
    <citation type="submission" date="2016-08" db="EMBL/GenBank/DDBJ databases">
        <title>Draft genome sequence of allopolyploid Zygosaccharomyces rouxii.</title>
        <authorList>
            <person name="Watanabe J."/>
            <person name="Uehara K."/>
            <person name="Mogi Y."/>
            <person name="Tsukioka Y."/>
        </authorList>
    </citation>
    <scope>NUCLEOTIDE SEQUENCE [LARGE SCALE GENOMIC DNA]</scope>
    <source>
        <strain evidence="2 3">NBRC 110957</strain>
    </source>
</reference>
<gene>
    <name evidence="2" type="ORF">ZYGR_0A01540</name>
</gene>